<evidence type="ECO:0000256" key="1">
    <source>
        <dbReference type="ARBA" id="ARBA00004613"/>
    </source>
</evidence>
<dbReference type="InterPro" id="IPR001254">
    <property type="entry name" value="Trypsin_dom"/>
</dbReference>
<keyword evidence="4" id="KW-0964">Secreted</keyword>
<organism evidence="11 12">
    <name type="scientific">Crotalus adamanteus</name>
    <name type="common">Eastern diamondback rattlesnake</name>
    <dbReference type="NCBI Taxonomy" id="8729"/>
    <lineage>
        <taxon>Eukaryota</taxon>
        <taxon>Metazoa</taxon>
        <taxon>Chordata</taxon>
        <taxon>Craniata</taxon>
        <taxon>Vertebrata</taxon>
        <taxon>Euteleostomi</taxon>
        <taxon>Lepidosauria</taxon>
        <taxon>Squamata</taxon>
        <taxon>Bifurcata</taxon>
        <taxon>Unidentata</taxon>
        <taxon>Episquamata</taxon>
        <taxon>Toxicofera</taxon>
        <taxon>Serpentes</taxon>
        <taxon>Colubroidea</taxon>
        <taxon>Viperidae</taxon>
        <taxon>Crotalinae</taxon>
        <taxon>Crotalus</taxon>
    </lineage>
</organism>
<dbReference type="CDD" id="cd00190">
    <property type="entry name" value="Tryp_SPc"/>
    <property type="match status" value="1"/>
</dbReference>
<keyword evidence="9" id="KW-0472">Membrane</keyword>
<feature type="domain" description="Peptidase S1" evidence="10">
    <location>
        <begin position="70"/>
        <end position="236"/>
    </location>
</feature>
<evidence type="ECO:0000256" key="4">
    <source>
        <dbReference type="ARBA" id="ARBA00022525"/>
    </source>
</evidence>
<gene>
    <name evidence="11" type="ORF">NXF25_016876</name>
</gene>
<dbReference type="FunFam" id="2.40.10.10:FF:000181">
    <property type="entry name" value="Chymotrypsinogen A"/>
    <property type="match status" value="1"/>
</dbReference>
<keyword evidence="7" id="KW-0720">Serine protease</keyword>
<evidence type="ECO:0000256" key="2">
    <source>
        <dbReference type="ARBA" id="ARBA00009228"/>
    </source>
</evidence>
<accession>A0AAW1AUB4</accession>
<keyword evidence="6" id="KW-0378">Hydrolase</keyword>
<proteinExistence type="inferred from homology"/>
<evidence type="ECO:0000256" key="7">
    <source>
        <dbReference type="ARBA" id="ARBA00022825"/>
    </source>
</evidence>
<comment type="caution">
    <text evidence="11">The sequence shown here is derived from an EMBL/GenBank/DDBJ whole genome shotgun (WGS) entry which is preliminary data.</text>
</comment>
<evidence type="ECO:0000256" key="3">
    <source>
        <dbReference type="ARBA" id="ARBA00011245"/>
    </source>
</evidence>
<evidence type="ECO:0000313" key="11">
    <source>
        <dbReference type="EMBL" id="KAK9392787.1"/>
    </source>
</evidence>
<evidence type="ECO:0000256" key="9">
    <source>
        <dbReference type="SAM" id="Phobius"/>
    </source>
</evidence>
<dbReference type="GO" id="GO:0006508">
    <property type="term" value="P:proteolysis"/>
    <property type="evidence" value="ECO:0007669"/>
    <property type="project" value="UniProtKB-KW"/>
</dbReference>
<dbReference type="SMART" id="SM00020">
    <property type="entry name" value="Tryp_SPc"/>
    <property type="match status" value="1"/>
</dbReference>
<keyword evidence="9" id="KW-1133">Transmembrane helix</keyword>
<dbReference type="PANTHER" id="PTHR24252">
    <property type="entry name" value="ACROSIN-RELATED"/>
    <property type="match status" value="1"/>
</dbReference>
<comment type="subunit">
    <text evidence="3">Monomer.</text>
</comment>
<dbReference type="EMBL" id="JAOTOJ010000015">
    <property type="protein sequence ID" value="KAK9392787.1"/>
    <property type="molecule type" value="Genomic_DNA"/>
</dbReference>
<dbReference type="PANTHER" id="PTHR24252:SF7">
    <property type="entry name" value="HYALIN"/>
    <property type="match status" value="1"/>
</dbReference>
<reference evidence="11 12" key="1">
    <citation type="journal article" date="2024" name="Proc. Natl. Acad. Sci. U.S.A.">
        <title>The genetic regulatory architecture and epigenomic basis for age-related changes in rattlesnake venom.</title>
        <authorList>
            <person name="Hogan M.P."/>
            <person name="Holding M.L."/>
            <person name="Nystrom G.S."/>
            <person name="Colston T.J."/>
            <person name="Bartlett D.A."/>
            <person name="Mason A.J."/>
            <person name="Ellsworth S.A."/>
            <person name="Rautsaw R.M."/>
            <person name="Lawrence K.C."/>
            <person name="Strickland J.L."/>
            <person name="He B."/>
            <person name="Fraser P."/>
            <person name="Margres M.J."/>
            <person name="Gilbert D.M."/>
            <person name="Gibbs H.L."/>
            <person name="Parkinson C.L."/>
            <person name="Rokyta D.R."/>
        </authorList>
    </citation>
    <scope>NUCLEOTIDE SEQUENCE [LARGE SCALE GENOMIC DNA]</scope>
    <source>
        <strain evidence="11">DRR0105</strain>
    </source>
</reference>
<evidence type="ECO:0000256" key="8">
    <source>
        <dbReference type="ARBA" id="ARBA00023157"/>
    </source>
</evidence>
<keyword evidence="9" id="KW-0812">Transmembrane</keyword>
<evidence type="ECO:0000313" key="12">
    <source>
        <dbReference type="Proteomes" id="UP001474421"/>
    </source>
</evidence>
<dbReference type="InterPro" id="IPR001314">
    <property type="entry name" value="Peptidase_S1A"/>
</dbReference>
<dbReference type="SUPFAM" id="SSF50494">
    <property type="entry name" value="Trypsin-like serine proteases"/>
    <property type="match status" value="1"/>
</dbReference>
<feature type="transmembrane region" description="Helical" evidence="9">
    <location>
        <begin position="38"/>
        <end position="60"/>
    </location>
</feature>
<evidence type="ECO:0000256" key="6">
    <source>
        <dbReference type="ARBA" id="ARBA00022801"/>
    </source>
</evidence>
<dbReference type="GO" id="GO:0005576">
    <property type="term" value="C:extracellular region"/>
    <property type="evidence" value="ECO:0007669"/>
    <property type="project" value="UniProtKB-SubCell"/>
</dbReference>
<protein>
    <submittedName>
        <fullName evidence="11">Chymotrypsin-like protease CTRL-1</fullName>
    </submittedName>
</protein>
<dbReference type="Proteomes" id="UP001474421">
    <property type="component" value="Unassembled WGS sequence"/>
</dbReference>
<comment type="similarity">
    <text evidence="2">Belongs to the peptidase S1 family. Snake venom subfamily.</text>
</comment>
<dbReference type="InterPro" id="IPR009003">
    <property type="entry name" value="Peptidase_S1_PA"/>
</dbReference>
<evidence type="ECO:0000259" key="10">
    <source>
        <dbReference type="PROSITE" id="PS50240"/>
    </source>
</evidence>
<sequence>MRGGEVNYTWRSATGHSNKNLAAARDLKLLGVATKMTFLWLALTYFVLLDVACGCGIPSIKPNVKDTDRIINGVNAIRGSWPWQVSLQTSSRNHFCGGSLINQNWVATAAHCKVKAGTHFAYFGLYNRYDNAAPAQRRSIVKVITNPSWDPYNINNDITLLKLSAPVQLNAYVSPVCLASSNEVLPAGLKCATTGWGRDRLSSNEPATILQQVSLPLVPSNECQQKHSNTITSSMIWGFWWPSGVPERLSLVSDWDRLLGKPQL</sequence>
<dbReference type="PRINTS" id="PR00722">
    <property type="entry name" value="CHYMOTRYPSIN"/>
</dbReference>
<dbReference type="InterPro" id="IPR043504">
    <property type="entry name" value="Peptidase_S1_PA_chymotrypsin"/>
</dbReference>
<comment type="subcellular location">
    <subcellularLocation>
        <location evidence="1">Secreted</location>
    </subcellularLocation>
</comment>
<dbReference type="Pfam" id="PF00089">
    <property type="entry name" value="Trypsin"/>
    <property type="match status" value="1"/>
</dbReference>
<dbReference type="GO" id="GO:0004252">
    <property type="term" value="F:serine-type endopeptidase activity"/>
    <property type="evidence" value="ECO:0007669"/>
    <property type="project" value="InterPro"/>
</dbReference>
<keyword evidence="5 11" id="KW-0645">Protease</keyword>
<keyword evidence="8" id="KW-1015">Disulfide bond</keyword>
<evidence type="ECO:0000256" key="5">
    <source>
        <dbReference type="ARBA" id="ARBA00022670"/>
    </source>
</evidence>
<dbReference type="AlphaFoldDB" id="A0AAW1AUB4"/>
<dbReference type="PROSITE" id="PS50240">
    <property type="entry name" value="TRYPSIN_DOM"/>
    <property type="match status" value="1"/>
</dbReference>
<name>A0AAW1AUB4_CROAD</name>
<dbReference type="Gene3D" id="2.40.10.10">
    <property type="entry name" value="Trypsin-like serine proteases"/>
    <property type="match status" value="1"/>
</dbReference>
<keyword evidence="12" id="KW-1185">Reference proteome</keyword>